<name>A0A9P3HAN8_9FUNG</name>
<evidence type="ECO:0000313" key="4">
    <source>
        <dbReference type="EMBL" id="GJJ73245.1"/>
    </source>
</evidence>
<reference evidence="4" key="1">
    <citation type="submission" date="2021-11" db="EMBL/GenBank/DDBJ databases">
        <authorList>
            <person name="Herlambang A."/>
            <person name="Guo Y."/>
            <person name="Takashima Y."/>
            <person name="Nishizawa T."/>
        </authorList>
    </citation>
    <scope>NUCLEOTIDE SEQUENCE</scope>
    <source>
        <strain evidence="4">E1425</strain>
    </source>
</reference>
<keyword evidence="5" id="KW-1185">Reference proteome</keyword>
<dbReference type="OrthoDB" id="2443807at2759"/>
<dbReference type="SUPFAM" id="SSF52540">
    <property type="entry name" value="P-loop containing nucleoside triphosphate hydrolases"/>
    <property type="match status" value="1"/>
</dbReference>
<dbReference type="Proteomes" id="UP000827284">
    <property type="component" value="Unassembled WGS sequence"/>
</dbReference>
<evidence type="ECO:0000313" key="5">
    <source>
        <dbReference type="Proteomes" id="UP000827284"/>
    </source>
</evidence>
<feature type="region of interest" description="Disordered" evidence="1">
    <location>
        <begin position="405"/>
        <end position="428"/>
    </location>
</feature>
<feature type="domain" description="NACHT" evidence="2">
    <location>
        <begin position="223"/>
        <end position="336"/>
    </location>
</feature>
<dbReference type="InterPro" id="IPR027417">
    <property type="entry name" value="P-loop_NTPase"/>
</dbReference>
<dbReference type="AlphaFoldDB" id="A0A9P3HAN8"/>
<dbReference type="InterPro" id="IPR007111">
    <property type="entry name" value="NACHT_NTPase"/>
</dbReference>
<dbReference type="EMBL" id="BQFW01000007">
    <property type="protein sequence ID" value="GJJ73245.1"/>
    <property type="molecule type" value="Genomic_DNA"/>
</dbReference>
<evidence type="ECO:0000256" key="1">
    <source>
        <dbReference type="SAM" id="MobiDB-lite"/>
    </source>
</evidence>
<feature type="compositionally biased region" description="Basic and acidic residues" evidence="1">
    <location>
        <begin position="416"/>
        <end position="428"/>
    </location>
</feature>
<sequence>MYKQNYGSRAKRPWYLPVRGAEVFVQEGMLSGLNKYVCEEPCREDAFFQWGICELLGKMALDSSWDKQTRVQAIKFLGETCLANQALRAQSDIRYLIRTVIKDILVLSVLDSNFSTTDVEVINKEARLVARHLRNTGIEVEEYHYDVMDRLPQPRSSLLLKEVNDNPDMDLVLERLRCQRWNENNKRAVYIEAMSKPSLQAPGDNLVPLKKRVNDFLANHREVMLILGDSGAGKSTFNLRHEYELWESYESGGPIPLFIDLKSIKEPDNAMIKQHLKSLDFSKKNMEELKKSKRQFILICDGYDECRKWSNLHTNNSLNKANNRRAKMIISCRTQYLGLDYRAYFELVCGSFDSSLCVWRMVEKDSGKVDAHLKWGPNERLVAIDARITDAFGLDDRQRKLLLQRHAIDKNSPQDTSKEEEKKDEKEQ</sequence>
<comment type="caution">
    <text evidence="4">The sequence shown here is derived from an EMBL/GenBank/DDBJ whole genome shotgun (WGS) entry which is preliminary data.</text>
</comment>
<organism evidence="4 5">
    <name type="scientific">Entomortierella parvispora</name>
    <dbReference type="NCBI Taxonomy" id="205924"/>
    <lineage>
        <taxon>Eukaryota</taxon>
        <taxon>Fungi</taxon>
        <taxon>Fungi incertae sedis</taxon>
        <taxon>Mucoromycota</taxon>
        <taxon>Mortierellomycotina</taxon>
        <taxon>Mortierellomycetes</taxon>
        <taxon>Mortierellales</taxon>
        <taxon>Mortierellaceae</taxon>
        <taxon>Entomortierella</taxon>
    </lineage>
</organism>
<dbReference type="Pfam" id="PF05729">
    <property type="entry name" value="NACHT"/>
    <property type="match status" value="1"/>
</dbReference>
<evidence type="ECO:0000259" key="2">
    <source>
        <dbReference type="Pfam" id="PF05729"/>
    </source>
</evidence>
<reference evidence="4" key="2">
    <citation type="journal article" date="2022" name="Microbiol. Resour. Announc.">
        <title>Whole-Genome Sequence of Entomortierella parvispora E1425, a Mucoromycotan Fungus Associated with Burkholderiaceae-Related Endosymbiotic Bacteria.</title>
        <authorList>
            <person name="Herlambang A."/>
            <person name="Guo Y."/>
            <person name="Takashima Y."/>
            <person name="Narisawa K."/>
            <person name="Ohta H."/>
            <person name="Nishizawa T."/>
        </authorList>
    </citation>
    <scope>NUCLEOTIDE SEQUENCE</scope>
    <source>
        <strain evidence="4">E1425</strain>
    </source>
</reference>
<dbReference type="InterPro" id="IPR056251">
    <property type="entry name" value="Arm_rpt_dom"/>
</dbReference>
<evidence type="ECO:0008006" key="6">
    <source>
        <dbReference type="Google" id="ProtNLM"/>
    </source>
</evidence>
<dbReference type="Gene3D" id="3.40.50.300">
    <property type="entry name" value="P-loop containing nucleotide triphosphate hydrolases"/>
    <property type="match status" value="1"/>
</dbReference>
<proteinExistence type="predicted"/>
<feature type="domain" description="Arm-like repeat" evidence="3">
    <location>
        <begin position="9"/>
        <end position="99"/>
    </location>
</feature>
<gene>
    <name evidence="4" type="ORF">EMPS_05603</name>
</gene>
<accession>A0A9P3HAN8</accession>
<protein>
    <recommendedName>
        <fullName evidence="6">NACHT domain-containing protein</fullName>
    </recommendedName>
</protein>
<evidence type="ECO:0000259" key="3">
    <source>
        <dbReference type="Pfam" id="PF23948"/>
    </source>
</evidence>
<dbReference type="Pfam" id="PF23948">
    <property type="entry name" value="ARM_5"/>
    <property type="match status" value="1"/>
</dbReference>